<feature type="signal peptide" evidence="1">
    <location>
        <begin position="1"/>
        <end position="28"/>
    </location>
</feature>
<dbReference type="EMBL" id="JBHSJD010000001">
    <property type="protein sequence ID" value="MFC5020582.1"/>
    <property type="molecule type" value="Genomic_DNA"/>
</dbReference>
<evidence type="ECO:0000313" key="3">
    <source>
        <dbReference type="Proteomes" id="UP001595829"/>
    </source>
</evidence>
<proteinExistence type="predicted"/>
<gene>
    <name evidence="2" type="ORF">ACFPM3_00230</name>
</gene>
<name>A0ABV9X5Q1_9ACTN</name>
<protein>
    <recommendedName>
        <fullName evidence="4">Secreted protein</fullName>
    </recommendedName>
</protein>
<comment type="caution">
    <text evidence="2">The sequence shown here is derived from an EMBL/GenBank/DDBJ whole genome shotgun (WGS) entry which is preliminary data.</text>
</comment>
<accession>A0ABV9X5Q1</accession>
<dbReference type="RefSeq" id="WP_345691642.1">
    <property type="nucleotide sequence ID" value="NZ_BAABIT010000001.1"/>
</dbReference>
<keyword evidence="3" id="KW-1185">Reference proteome</keyword>
<evidence type="ECO:0008006" key="4">
    <source>
        <dbReference type="Google" id="ProtNLM"/>
    </source>
</evidence>
<reference evidence="3" key="1">
    <citation type="journal article" date="2019" name="Int. J. Syst. Evol. Microbiol.">
        <title>The Global Catalogue of Microorganisms (GCM) 10K type strain sequencing project: providing services to taxonomists for standard genome sequencing and annotation.</title>
        <authorList>
            <consortium name="The Broad Institute Genomics Platform"/>
            <consortium name="The Broad Institute Genome Sequencing Center for Infectious Disease"/>
            <person name="Wu L."/>
            <person name="Ma J."/>
        </authorList>
    </citation>
    <scope>NUCLEOTIDE SEQUENCE [LARGE SCALE GENOMIC DNA]</scope>
    <source>
        <strain evidence="3">CGMCC 4.1648</strain>
    </source>
</reference>
<sequence length="165" mass="17417">MRLISRLLVAGAVAGAAVLALTTGGAGASPDAPAIGSVADAAPGYAVEDFNYPQADKILAEKGFLLKRGDGHIVLTDCGPAGLLEVWARSKEKICFRFTGNKGYLSLELPSVYGIKGNDYTTSVTMTVNTEEKKFNVDKNSWTPVGESADPDGREHMLVEIIASK</sequence>
<keyword evidence="1" id="KW-0732">Signal</keyword>
<dbReference type="Proteomes" id="UP001595829">
    <property type="component" value="Unassembled WGS sequence"/>
</dbReference>
<organism evidence="2 3">
    <name type="scientific">Streptomyces coeruleoprunus</name>
    <dbReference type="NCBI Taxonomy" id="285563"/>
    <lineage>
        <taxon>Bacteria</taxon>
        <taxon>Bacillati</taxon>
        <taxon>Actinomycetota</taxon>
        <taxon>Actinomycetes</taxon>
        <taxon>Kitasatosporales</taxon>
        <taxon>Streptomycetaceae</taxon>
        <taxon>Streptomyces</taxon>
    </lineage>
</organism>
<evidence type="ECO:0000256" key="1">
    <source>
        <dbReference type="SAM" id="SignalP"/>
    </source>
</evidence>
<evidence type="ECO:0000313" key="2">
    <source>
        <dbReference type="EMBL" id="MFC5020582.1"/>
    </source>
</evidence>
<feature type="chain" id="PRO_5046831776" description="Secreted protein" evidence="1">
    <location>
        <begin position="29"/>
        <end position="165"/>
    </location>
</feature>